<sequence>MSRKDAGYFVFILCCSRAANTWIAKIMERDQSKILPGSFCRISIVTTQDSKAMVSVSAMAVQKSQEHGDPKVAGTTKN</sequence>
<dbReference type="AlphaFoldDB" id="A0A0A9GY84"/>
<protein>
    <submittedName>
        <fullName evidence="1">Uncharacterized protein</fullName>
    </submittedName>
</protein>
<accession>A0A0A9GY84</accession>
<proteinExistence type="predicted"/>
<reference evidence="1" key="2">
    <citation type="journal article" date="2015" name="Data Brief">
        <title>Shoot transcriptome of the giant reed, Arundo donax.</title>
        <authorList>
            <person name="Barrero R.A."/>
            <person name="Guerrero F.D."/>
            <person name="Moolhuijzen P."/>
            <person name="Goolsby J.A."/>
            <person name="Tidwell J."/>
            <person name="Bellgard S.E."/>
            <person name="Bellgard M.I."/>
        </authorList>
    </citation>
    <scope>NUCLEOTIDE SEQUENCE</scope>
    <source>
        <tissue evidence="1">Shoot tissue taken approximately 20 cm above the soil surface</tissue>
    </source>
</reference>
<organism evidence="1">
    <name type="scientific">Arundo donax</name>
    <name type="common">Giant reed</name>
    <name type="synonym">Donax arundinaceus</name>
    <dbReference type="NCBI Taxonomy" id="35708"/>
    <lineage>
        <taxon>Eukaryota</taxon>
        <taxon>Viridiplantae</taxon>
        <taxon>Streptophyta</taxon>
        <taxon>Embryophyta</taxon>
        <taxon>Tracheophyta</taxon>
        <taxon>Spermatophyta</taxon>
        <taxon>Magnoliopsida</taxon>
        <taxon>Liliopsida</taxon>
        <taxon>Poales</taxon>
        <taxon>Poaceae</taxon>
        <taxon>PACMAD clade</taxon>
        <taxon>Arundinoideae</taxon>
        <taxon>Arundineae</taxon>
        <taxon>Arundo</taxon>
    </lineage>
</organism>
<name>A0A0A9GY84_ARUDO</name>
<dbReference type="EMBL" id="GBRH01167936">
    <property type="protein sequence ID" value="JAE29960.1"/>
    <property type="molecule type" value="Transcribed_RNA"/>
</dbReference>
<reference evidence="1" key="1">
    <citation type="submission" date="2014-09" db="EMBL/GenBank/DDBJ databases">
        <authorList>
            <person name="Magalhaes I.L.F."/>
            <person name="Oliveira U."/>
            <person name="Santos F.R."/>
            <person name="Vidigal T.H.D.A."/>
            <person name="Brescovit A.D."/>
            <person name="Santos A.J."/>
        </authorList>
    </citation>
    <scope>NUCLEOTIDE SEQUENCE</scope>
    <source>
        <tissue evidence="1">Shoot tissue taken approximately 20 cm above the soil surface</tissue>
    </source>
</reference>
<evidence type="ECO:0000313" key="1">
    <source>
        <dbReference type="EMBL" id="JAE29960.1"/>
    </source>
</evidence>